<gene>
    <name evidence="3" type="ORF">ACFSJS_22745</name>
</gene>
<dbReference type="EMBL" id="JBHUFU010000015">
    <property type="protein sequence ID" value="MFD1832442.1"/>
    <property type="molecule type" value="Genomic_DNA"/>
</dbReference>
<evidence type="ECO:0000259" key="2">
    <source>
        <dbReference type="Pfam" id="PF09588"/>
    </source>
</evidence>
<dbReference type="InterPro" id="IPR017482">
    <property type="entry name" value="Lambda-type_endonuclease"/>
</dbReference>
<dbReference type="InterPro" id="IPR011604">
    <property type="entry name" value="PDDEXK-like_dom_sf"/>
</dbReference>
<dbReference type="Proteomes" id="UP001597365">
    <property type="component" value="Unassembled WGS sequence"/>
</dbReference>
<keyword evidence="4" id="KW-1185">Reference proteome</keyword>
<dbReference type="InterPro" id="IPR011335">
    <property type="entry name" value="Restrct_endonuc-II-like"/>
</dbReference>
<feature type="domain" description="YqaJ viral recombinase" evidence="2">
    <location>
        <begin position="29"/>
        <end position="162"/>
    </location>
</feature>
<protein>
    <submittedName>
        <fullName evidence="3">YqaJ viral recombinase family protein</fullName>
    </submittedName>
</protein>
<dbReference type="RefSeq" id="WP_380903350.1">
    <property type="nucleotide sequence ID" value="NZ_JBHUFU010000015.1"/>
</dbReference>
<dbReference type="InterPro" id="IPR019080">
    <property type="entry name" value="YqaJ_viral_recombinase"/>
</dbReference>
<feature type="compositionally biased region" description="Polar residues" evidence="1">
    <location>
        <begin position="288"/>
        <end position="306"/>
    </location>
</feature>
<dbReference type="Pfam" id="PF09588">
    <property type="entry name" value="YqaJ"/>
    <property type="match status" value="1"/>
</dbReference>
<reference evidence="4" key="1">
    <citation type="journal article" date="2019" name="Int. J. Syst. Evol. Microbiol.">
        <title>The Global Catalogue of Microorganisms (GCM) 10K type strain sequencing project: providing services to taxonomists for standard genome sequencing and annotation.</title>
        <authorList>
            <consortium name="The Broad Institute Genomics Platform"/>
            <consortium name="The Broad Institute Genome Sequencing Center for Infectious Disease"/>
            <person name="Wu L."/>
            <person name="Ma J."/>
        </authorList>
    </citation>
    <scope>NUCLEOTIDE SEQUENCE [LARGE SCALE GENOMIC DNA]</scope>
    <source>
        <strain evidence="4">CGMCC 4.7455</strain>
    </source>
</reference>
<dbReference type="NCBIfam" id="TIGR03033">
    <property type="entry name" value="phage_rel_nuc"/>
    <property type="match status" value="1"/>
</dbReference>
<evidence type="ECO:0000256" key="1">
    <source>
        <dbReference type="SAM" id="MobiDB-lite"/>
    </source>
</evidence>
<evidence type="ECO:0000313" key="4">
    <source>
        <dbReference type="Proteomes" id="UP001597365"/>
    </source>
</evidence>
<dbReference type="Gene3D" id="3.90.320.10">
    <property type="match status" value="1"/>
</dbReference>
<feature type="region of interest" description="Disordered" evidence="1">
    <location>
        <begin position="287"/>
        <end position="306"/>
    </location>
</feature>
<accession>A0ABW4PQB4</accession>
<proteinExistence type="predicted"/>
<dbReference type="SUPFAM" id="SSF52980">
    <property type="entry name" value="Restriction endonuclease-like"/>
    <property type="match status" value="1"/>
</dbReference>
<organism evidence="3 4">
    <name type="scientific">Streptomyces desertarenae</name>
    <dbReference type="NCBI Taxonomy" id="2666184"/>
    <lineage>
        <taxon>Bacteria</taxon>
        <taxon>Bacillati</taxon>
        <taxon>Actinomycetota</taxon>
        <taxon>Actinomycetes</taxon>
        <taxon>Kitasatosporales</taxon>
        <taxon>Streptomycetaceae</taxon>
        <taxon>Streptomyces</taxon>
    </lineage>
</organism>
<comment type="caution">
    <text evidence="3">The sequence shown here is derived from an EMBL/GenBank/DDBJ whole genome shotgun (WGS) entry which is preliminary data.</text>
</comment>
<sequence length="306" mass="32857">MTIAPERAGASAPAVPADLIGWFEPGTPEWHAARAHGIGGSEIAAVLGLSPHESPFSLWHRKAGRIGPVEESEEMYWGKVHEPAICARFAALHPDLTVVPSPTYAAVGRPWHIVNPDRLAITADGSVEVVEAKTSRDGIGWGDEGTDQIPVHYKAQVRWYCAALAARRAHVAVLIAGSEYREYIVEHDPADEALMLDRAQAFMDSLAAGTPPPIDGHTATYQVVKALPDGVEDVDVEIPGPLRDRYFTALDACKAAEEEKRAASGLVLAAIGNGRRATCLGEHVATRTARNGRTHSLQPARTRSNP</sequence>
<name>A0ABW4PQB4_9ACTN</name>
<evidence type="ECO:0000313" key="3">
    <source>
        <dbReference type="EMBL" id="MFD1832442.1"/>
    </source>
</evidence>